<organism evidence="3 4">
    <name type="scientific">Jatrophihabitans lederbergiae</name>
    <dbReference type="NCBI Taxonomy" id="3075547"/>
    <lineage>
        <taxon>Bacteria</taxon>
        <taxon>Bacillati</taxon>
        <taxon>Actinomycetota</taxon>
        <taxon>Actinomycetes</taxon>
        <taxon>Jatrophihabitantales</taxon>
        <taxon>Jatrophihabitantaceae</taxon>
        <taxon>Jatrophihabitans</taxon>
    </lineage>
</organism>
<sequence>MSLHYPAPPTPPASTGPGRGLTIGILGILAGGAAGVVIASTVGAGAATTASPGATDSSSSSNSGRGYHIPANSGTVSAVGTNSVTIKTTAGTTTYGVTSTSDIDKNGEAQLSNLAVGDAVTFNTQTVNGTTIIDKLHAGDEAKDRPAGPPIGTSTGG</sequence>
<evidence type="ECO:0008006" key="5">
    <source>
        <dbReference type="Google" id="ProtNLM"/>
    </source>
</evidence>
<dbReference type="Proteomes" id="UP001183176">
    <property type="component" value="Unassembled WGS sequence"/>
</dbReference>
<keyword evidence="2" id="KW-1133">Transmembrane helix</keyword>
<keyword evidence="2" id="KW-0472">Membrane</keyword>
<evidence type="ECO:0000313" key="3">
    <source>
        <dbReference type="EMBL" id="MDT0264092.1"/>
    </source>
</evidence>
<protein>
    <recommendedName>
        <fullName evidence="5">DUF5666 domain-containing protein</fullName>
    </recommendedName>
</protein>
<accession>A0ABU2JGH7</accession>
<feature type="region of interest" description="Disordered" evidence="1">
    <location>
        <begin position="137"/>
        <end position="157"/>
    </location>
</feature>
<evidence type="ECO:0000313" key="4">
    <source>
        <dbReference type="Proteomes" id="UP001183176"/>
    </source>
</evidence>
<keyword evidence="4" id="KW-1185">Reference proteome</keyword>
<feature type="compositionally biased region" description="Low complexity" evidence="1">
    <location>
        <begin position="47"/>
        <end position="66"/>
    </location>
</feature>
<evidence type="ECO:0000256" key="2">
    <source>
        <dbReference type="SAM" id="Phobius"/>
    </source>
</evidence>
<reference evidence="4" key="1">
    <citation type="submission" date="2023-07" db="EMBL/GenBank/DDBJ databases">
        <title>30 novel species of actinomycetes from the DSMZ collection.</title>
        <authorList>
            <person name="Nouioui I."/>
        </authorList>
    </citation>
    <scope>NUCLEOTIDE SEQUENCE [LARGE SCALE GENOMIC DNA]</scope>
    <source>
        <strain evidence="4">DSM 44399</strain>
    </source>
</reference>
<feature type="region of interest" description="Disordered" evidence="1">
    <location>
        <begin position="47"/>
        <end position="75"/>
    </location>
</feature>
<keyword evidence="2" id="KW-0812">Transmembrane</keyword>
<proteinExistence type="predicted"/>
<dbReference type="RefSeq" id="WP_311425244.1">
    <property type="nucleotide sequence ID" value="NZ_JAVREH010000069.1"/>
</dbReference>
<feature type="compositionally biased region" description="Basic and acidic residues" evidence="1">
    <location>
        <begin position="137"/>
        <end position="146"/>
    </location>
</feature>
<evidence type="ECO:0000256" key="1">
    <source>
        <dbReference type="SAM" id="MobiDB-lite"/>
    </source>
</evidence>
<dbReference type="EMBL" id="JAVREH010000069">
    <property type="protein sequence ID" value="MDT0264092.1"/>
    <property type="molecule type" value="Genomic_DNA"/>
</dbReference>
<comment type="caution">
    <text evidence="3">The sequence shown here is derived from an EMBL/GenBank/DDBJ whole genome shotgun (WGS) entry which is preliminary data.</text>
</comment>
<feature type="transmembrane region" description="Helical" evidence="2">
    <location>
        <begin position="20"/>
        <end position="42"/>
    </location>
</feature>
<name>A0ABU2JGH7_9ACTN</name>
<gene>
    <name evidence="3" type="ORF">RM423_22225</name>
</gene>